<organism evidence="3 4">
    <name type="scientific">Jutongia huaianensis</name>
    <dbReference type="NCBI Taxonomy" id="2763668"/>
    <lineage>
        <taxon>Bacteria</taxon>
        <taxon>Bacillati</taxon>
        <taxon>Bacillota</taxon>
        <taxon>Clostridia</taxon>
        <taxon>Lachnospirales</taxon>
        <taxon>Lachnospiraceae</taxon>
        <taxon>Jutongia</taxon>
    </lineage>
</organism>
<feature type="region of interest" description="Disordered" evidence="1">
    <location>
        <begin position="37"/>
        <end position="124"/>
    </location>
</feature>
<evidence type="ECO:0000256" key="2">
    <source>
        <dbReference type="SAM" id="SignalP"/>
    </source>
</evidence>
<gene>
    <name evidence="3" type="ORF">H8704_11705</name>
</gene>
<accession>A0ABR7N3T6</accession>
<dbReference type="Proteomes" id="UP000606193">
    <property type="component" value="Unassembled WGS sequence"/>
</dbReference>
<evidence type="ECO:0000313" key="3">
    <source>
        <dbReference type="EMBL" id="MBC8563280.1"/>
    </source>
</evidence>
<dbReference type="RefSeq" id="WP_249298377.1">
    <property type="nucleotide sequence ID" value="NZ_JACRSX010000018.1"/>
</dbReference>
<feature type="compositionally biased region" description="Gly residues" evidence="1">
    <location>
        <begin position="64"/>
        <end position="73"/>
    </location>
</feature>
<sequence>MRKRWNKRFAVVVLAAAVSVYTVPKTGLLAALGLNQTTEAEETSSDQKGPGGNGTPPEPPSGAASGGAIGGDQPGDAPGTPPSGVPDGGPGGQGQPGGGSGGQGQPGGGSGGAPGGTSSGVSDYSAVNKLTSDAVLDGQTITSTGTDENAVNVSEGAKRPFQVLCKLKKLTQDFIDSY</sequence>
<evidence type="ECO:0000313" key="4">
    <source>
        <dbReference type="Proteomes" id="UP000606193"/>
    </source>
</evidence>
<protein>
    <submittedName>
        <fullName evidence="3">Uncharacterized protein</fullName>
    </submittedName>
</protein>
<feature type="chain" id="PRO_5047051017" evidence="2">
    <location>
        <begin position="23"/>
        <end position="178"/>
    </location>
</feature>
<dbReference type="EMBL" id="JACRSX010000018">
    <property type="protein sequence ID" value="MBC8563280.1"/>
    <property type="molecule type" value="Genomic_DNA"/>
</dbReference>
<proteinExistence type="predicted"/>
<name>A0ABR7N3T6_9FIRM</name>
<comment type="caution">
    <text evidence="3">The sequence shown here is derived from an EMBL/GenBank/DDBJ whole genome shotgun (WGS) entry which is preliminary data.</text>
</comment>
<keyword evidence="4" id="KW-1185">Reference proteome</keyword>
<keyword evidence="2" id="KW-0732">Signal</keyword>
<reference evidence="3 4" key="1">
    <citation type="submission" date="2020-08" db="EMBL/GenBank/DDBJ databases">
        <title>Genome public.</title>
        <authorList>
            <person name="Liu C."/>
            <person name="Sun Q."/>
        </authorList>
    </citation>
    <scope>NUCLEOTIDE SEQUENCE [LARGE SCALE GENOMIC DNA]</scope>
    <source>
        <strain evidence="3 4">NSJ-37</strain>
    </source>
</reference>
<feature type="signal peptide" evidence="2">
    <location>
        <begin position="1"/>
        <end position="22"/>
    </location>
</feature>
<evidence type="ECO:0000256" key="1">
    <source>
        <dbReference type="SAM" id="MobiDB-lite"/>
    </source>
</evidence>
<feature type="compositionally biased region" description="Gly residues" evidence="1">
    <location>
        <begin position="86"/>
        <end position="118"/>
    </location>
</feature>